<keyword evidence="2" id="KW-1185">Reference proteome</keyword>
<gene>
    <name evidence="1" type="ORF">BaRGS_00016131</name>
</gene>
<accession>A0ABD0KZQ7</accession>
<protein>
    <submittedName>
        <fullName evidence="1">Uncharacterized protein</fullName>
    </submittedName>
</protein>
<dbReference type="EMBL" id="JACVVK020000101">
    <property type="protein sequence ID" value="KAK7492652.1"/>
    <property type="molecule type" value="Genomic_DNA"/>
</dbReference>
<organism evidence="1 2">
    <name type="scientific">Batillaria attramentaria</name>
    <dbReference type="NCBI Taxonomy" id="370345"/>
    <lineage>
        <taxon>Eukaryota</taxon>
        <taxon>Metazoa</taxon>
        <taxon>Spiralia</taxon>
        <taxon>Lophotrochozoa</taxon>
        <taxon>Mollusca</taxon>
        <taxon>Gastropoda</taxon>
        <taxon>Caenogastropoda</taxon>
        <taxon>Sorbeoconcha</taxon>
        <taxon>Cerithioidea</taxon>
        <taxon>Batillariidae</taxon>
        <taxon>Batillaria</taxon>
    </lineage>
</organism>
<evidence type="ECO:0000313" key="1">
    <source>
        <dbReference type="EMBL" id="KAK7492652.1"/>
    </source>
</evidence>
<comment type="caution">
    <text evidence="1">The sequence shown here is derived from an EMBL/GenBank/DDBJ whole genome shotgun (WGS) entry which is preliminary data.</text>
</comment>
<dbReference type="Proteomes" id="UP001519460">
    <property type="component" value="Unassembled WGS sequence"/>
</dbReference>
<proteinExistence type="predicted"/>
<dbReference type="AlphaFoldDB" id="A0ABD0KZQ7"/>
<evidence type="ECO:0000313" key="2">
    <source>
        <dbReference type="Proteomes" id="UP001519460"/>
    </source>
</evidence>
<reference evidence="1 2" key="1">
    <citation type="journal article" date="2023" name="Sci. Data">
        <title>Genome assembly of the Korean intertidal mud-creeper Batillaria attramentaria.</title>
        <authorList>
            <person name="Patra A.K."/>
            <person name="Ho P.T."/>
            <person name="Jun S."/>
            <person name="Lee S.J."/>
            <person name="Kim Y."/>
            <person name="Won Y.J."/>
        </authorList>
    </citation>
    <scope>NUCLEOTIDE SEQUENCE [LARGE SCALE GENOMIC DNA]</scope>
    <source>
        <strain evidence="1">Wonlab-2016</strain>
    </source>
</reference>
<name>A0ABD0KZQ7_9CAEN</name>
<sequence>MGSNLTKSQQILISITITCLFLLPVHFITASPFVMKLFRDTHPITLVAATGGEHQITTIQAKRKRSLGIEFVAVISKAECLSYVRFGCFGTQLKAMGSLDFFGVCFGPFPNTH</sequence>